<keyword evidence="3" id="KW-1185">Reference proteome</keyword>
<keyword evidence="1" id="KW-0472">Membrane</keyword>
<feature type="transmembrane region" description="Helical" evidence="1">
    <location>
        <begin position="123"/>
        <end position="142"/>
    </location>
</feature>
<protein>
    <recommendedName>
        <fullName evidence="4">DUF998 domain-containing protein</fullName>
    </recommendedName>
</protein>
<feature type="transmembrane region" description="Helical" evidence="1">
    <location>
        <begin position="52"/>
        <end position="68"/>
    </location>
</feature>
<organism evidence="2 3">
    <name type="scientific">Kocuria soli</name>
    <dbReference type="NCBI Taxonomy" id="2485125"/>
    <lineage>
        <taxon>Bacteria</taxon>
        <taxon>Bacillati</taxon>
        <taxon>Actinomycetota</taxon>
        <taxon>Actinomycetes</taxon>
        <taxon>Micrococcales</taxon>
        <taxon>Micrococcaceae</taxon>
        <taxon>Kocuria</taxon>
    </lineage>
</organism>
<accession>A0A3N3ZMG4</accession>
<gene>
    <name evidence="2" type="ORF">EDL96_12205</name>
</gene>
<keyword evidence="1" id="KW-1133">Transmembrane helix</keyword>
<comment type="caution">
    <text evidence="2">The sequence shown here is derived from an EMBL/GenBank/DDBJ whole genome shotgun (WGS) entry which is preliminary data.</text>
</comment>
<dbReference type="AlphaFoldDB" id="A0A3N3ZMG4"/>
<evidence type="ECO:0000256" key="1">
    <source>
        <dbReference type="SAM" id="Phobius"/>
    </source>
</evidence>
<feature type="transmembrane region" description="Helical" evidence="1">
    <location>
        <begin position="75"/>
        <end position="93"/>
    </location>
</feature>
<reference evidence="2 3" key="1">
    <citation type="submission" date="2018-10" db="EMBL/GenBank/DDBJ databases">
        <title>Kocuria sp. M5W7-7, whole genome shotgun sequence.</title>
        <authorList>
            <person name="Tuo L."/>
        </authorList>
    </citation>
    <scope>NUCLEOTIDE SEQUENCE [LARGE SCALE GENOMIC DNA]</scope>
    <source>
        <strain evidence="2 3">M5W7-7</strain>
    </source>
</reference>
<evidence type="ECO:0008006" key="4">
    <source>
        <dbReference type="Google" id="ProtNLM"/>
    </source>
</evidence>
<proteinExistence type="predicted"/>
<evidence type="ECO:0000313" key="3">
    <source>
        <dbReference type="Proteomes" id="UP000270616"/>
    </source>
</evidence>
<evidence type="ECO:0000313" key="2">
    <source>
        <dbReference type="EMBL" id="ROZ61863.1"/>
    </source>
</evidence>
<feature type="transmembrane region" description="Helical" evidence="1">
    <location>
        <begin position="197"/>
        <end position="214"/>
    </location>
</feature>
<dbReference type="EMBL" id="RKMF01000017">
    <property type="protein sequence ID" value="ROZ61863.1"/>
    <property type="molecule type" value="Genomic_DNA"/>
</dbReference>
<keyword evidence="1" id="KW-0812">Transmembrane</keyword>
<dbReference type="Proteomes" id="UP000270616">
    <property type="component" value="Unassembled WGS sequence"/>
</dbReference>
<feature type="transmembrane region" description="Helical" evidence="1">
    <location>
        <begin position="154"/>
        <end position="177"/>
    </location>
</feature>
<name>A0A3N3ZMG4_9MICC</name>
<sequence>MVWMLGLLLFVDVLLLSANVAYRIGDGQDSGFWGTFAATAWDGDTDGSHIEIWGHIQLLLAAGLLVMLARQHKQLVFTAWAWLMFVVVVDDFFQVHESLGEVMAGLFDADAVAGLATKDLGELLTWGVLALLLVPPLVLGFFKASSWARRRTVVLGAVLALLVVFAIGLDMANILLHDHISGPATTVVTLAETAGELVPMTLFLAYTVKVAVLPSRRSA</sequence>